<dbReference type="PROSITE" id="PS51737">
    <property type="entry name" value="RECOMBINASE_DNA_BIND"/>
    <property type="match status" value="1"/>
</dbReference>
<feature type="domain" description="Resolvase/invertase-type recombinase catalytic" evidence="2">
    <location>
        <begin position="5"/>
        <end position="155"/>
    </location>
</feature>
<dbReference type="AlphaFoldDB" id="A0A9D2MDG7"/>
<dbReference type="InterPro" id="IPR011109">
    <property type="entry name" value="DNA_bind_recombinase_dom"/>
</dbReference>
<dbReference type="InterPro" id="IPR036162">
    <property type="entry name" value="Resolvase-like_N_sf"/>
</dbReference>
<dbReference type="Pfam" id="PF07508">
    <property type="entry name" value="Recombinase"/>
    <property type="match status" value="1"/>
</dbReference>
<dbReference type="PANTHER" id="PTHR30461:SF23">
    <property type="entry name" value="DNA RECOMBINASE-RELATED"/>
    <property type="match status" value="1"/>
</dbReference>
<dbReference type="Pfam" id="PF00239">
    <property type="entry name" value="Resolvase"/>
    <property type="match status" value="1"/>
</dbReference>
<evidence type="ECO:0000259" key="3">
    <source>
        <dbReference type="PROSITE" id="PS51737"/>
    </source>
</evidence>
<comment type="caution">
    <text evidence="4">The sequence shown here is derived from an EMBL/GenBank/DDBJ whole genome shotgun (WGS) entry which is preliminary data.</text>
</comment>
<accession>A0A9D2MDG7</accession>
<dbReference type="Gene3D" id="3.40.50.1390">
    <property type="entry name" value="Resolvase, N-terminal catalytic domain"/>
    <property type="match status" value="1"/>
</dbReference>
<dbReference type="InterPro" id="IPR025827">
    <property type="entry name" value="Zn_ribbon_recom_dom"/>
</dbReference>
<dbReference type="InterPro" id="IPR006119">
    <property type="entry name" value="Resolv_N"/>
</dbReference>
<reference evidence="4" key="1">
    <citation type="journal article" date="2021" name="PeerJ">
        <title>Extensive microbial diversity within the chicken gut microbiome revealed by metagenomics and culture.</title>
        <authorList>
            <person name="Gilroy R."/>
            <person name="Ravi A."/>
            <person name="Getino M."/>
            <person name="Pursley I."/>
            <person name="Horton D.L."/>
            <person name="Alikhan N.F."/>
            <person name="Baker D."/>
            <person name="Gharbi K."/>
            <person name="Hall N."/>
            <person name="Watson M."/>
            <person name="Adriaenssens E.M."/>
            <person name="Foster-Nyarko E."/>
            <person name="Jarju S."/>
            <person name="Secka A."/>
            <person name="Antonio M."/>
            <person name="Oren A."/>
            <person name="Chaudhuri R.R."/>
            <person name="La Ragione R."/>
            <person name="Hildebrand F."/>
            <person name="Pallen M.J."/>
        </authorList>
    </citation>
    <scope>NUCLEOTIDE SEQUENCE</scope>
    <source>
        <strain evidence="4">CHK189-11263</strain>
    </source>
</reference>
<gene>
    <name evidence="4" type="ORF">H9714_08645</name>
</gene>
<dbReference type="InterPro" id="IPR050639">
    <property type="entry name" value="SSR_resolvase"/>
</dbReference>
<evidence type="ECO:0000313" key="5">
    <source>
        <dbReference type="Proteomes" id="UP000824208"/>
    </source>
</evidence>
<proteinExistence type="predicted"/>
<dbReference type="SMART" id="SM00857">
    <property type="entry name" value="Resolvase"/>
    <property type="match status" value="1"/>
</dbReference>
<feature type="coiled-coil region" evidence="1">
    <location>
        <begin position="432"/>
        <end position="459"/>
    </location>
</feature>
<dbReference type="InterPro" id="IPR038109">
    <property type="entry name" value="DNA_bind_recomb_sf"/>
</dbReference>
<evidence type="ECO:0000313" key="4">
    <source>
        <dbReference type="EMBL" id="HJB57603.1"/>
    </source>
</evidence>
<evidence type="ECO:0000256" key="1">
    <source>
        <dbReference type="SAM" id="Coils"/>
    </source>
</evidence>
<dbReference type="GO" id="GO:0003677">
    <property type="term" value="F:DNA binding"/>
    <property type="evidence" value="ECO:0007669"/>
    <property type="project" value="InterPro"/>
</dbReference>
<dbReference type="PANTHER" id="PTHR30461">
    <property type="entry name" value="DNA-INVERTASE FROM LAMBDOID PROPHAGE"/>
    <property type="match status" value="1"/>
</dbReference>
<evidence type="ECO:0000259" key="2">
    <source>
        <dbReference type="PROSITE" id="PS51736"/>
    </source>
</evidence>
<dbReference type="PROSITE" id="PS51736">
    <property type="entry name" value="RECOMBINASES_3"/>
    <property type="match status" value="1"/>
</dbReference>
<dbReference type="EMBL" id="DWYC01000076">
    <property type="protein sequence ID" value="HJB57603.1"/>
    <property type="molecule type" value="Genomic_DNA"/>
</dbReference>
<feature type="domain" description="Recombinase" evidence="3">
    <location>
        <begin position="163"/>
        <end position="306"/>
    </location>
</feature>
<dbReference type="SUPFAM" id="SSF53041">
    <property type="entry name" value="Resolvase-like"/>
    <property type="match status" value="1"/>
</dbReference>
<dbReference type="GO" id="GO:0000150">
    <property type="term" value="F:DNA strand exchange activity"/>
    <property type="evidence" value="ECO:0007669"/>
    <property type="project" value="InterPro"/>
</dbReference>
<organism evidence="4 5">
    <name type="scientific">Candidatus Flavonifractor intestinipullorum</name>
    <dbReference type="NCBI Taxonomy" id="2838587"/>
    <lineage>
        <taxon>Bacteria</taxon>
        <taxon>Bacillati</taxon>
        <taxon>Bacillota</taxon>
        <taxon>Clostridia</taxon>
        <taxon>Eubacteriales</taxon>
        <taxon>Oscillospiraceae</taxon>
        <taxon>Flavonifractor</taxon>
    </lineage>
</organism>
<dbReference type="Gene3D" id="3.90.1750.20">
    <property type="entry name" value="Putative Large Serine Recombinase, Chain B, Domain 2"/>
    <property type="match status" value="1"/>
</dbReference>
<name>A0A9D2MDG7_9FIRM</name>
<protein>
    <submittedName>
        <fullName evidence="4">Recombinase family protein</fullName>
    </submittedName>
</protein>
<dbReference type="Proteomes" id="UP000824208">
    <property type="component" value="Unassembled WGS sequence"/>
</dbReference>
<keyword evidence="1" id="KW-0175">Coiled coil</keyword>
<dbReference type="Pfam" id="PF13408">
    <property type="entry name" value="Zn_ribbon_recom"/>
    <property type="match status" value="1"/>
</dbReference>
<sequence length="520" mass="60439">MKIWHTACYLRLSREDGDKAESDSIVNQRNLLERYLAEHPELELVDFYQDDGFTGTNFDRPSFRKMEADIEAGKINCILVKDLSRFGRDYIEMGRYLERIFPVQGVRFIAVNDHVDSEQGRYDMLLPMKNLFNTQYARDISEKVRSAIRTKQQRGEFVGAFASYGYRKDPENHNHLVIDPEAARVVRRIFDLFEQGNGKIRIAKQLNAEGIPSPSEYKRLLGERYHNGRKLGQTTYWTYATIHRILRSQMYAGNMEQGRNCRPMMHGKAKQRSRSDWTVIPDTHEAIVGKDQWARVQTLLDARTRTWNVQENRSPFAGFLCCGECGRAMVKTKSGSEIYYTCGSYKRYGPTVCSQHRIAHAVLEEIVLHDLNRVIDSVQDRRVLAENAGGPSAKPAVQGEEERLKDGLERIYRLKKSAYEDFREGLIGRDDFIRYREDYERQEREMKAMLKQTDQRQEQEPPQRPWVQSFLQHGRLTELDRATVAETIRKIRIFEDGHIEITYAFSNELGLLESEGGIVV</sequence>
<reference evidence="4" key="2">
    <citation type="submission" date="2021-04" db="EMBL/GenBank/DDBJ databases">
        <authorList>
            <person name="Gilroy R."/>
        </authorList>
    </citation>
    <scope>NUCLEOTIDE SEQUENCE</scope>
    <source>
        <strain evidence="4">CHK189-11263</strain>
    </source>
</reference>